<dbReference type="Gene3D" id="3.40.30.10">
    <property type="entry name" value="Glutaredoxin"/>
    <property type="match status" value="1"/>
</dbReference>
<accession>A0A5S6QUB1</accession>
<dbReference type="InterPro" id="IPR001012">
    <property type="entry name" value="UBX_dom"/>
</dbReference>
<evidence type="ECO:0000313" key="15">
    <source>
        <dbReference type="WBParaSite" id="TMUE_3000010815.1"/>
    </source>
</evidence>
<proteinExistence type="predicted"/>
<dbReference type="InterPro" id="IPR049483">
    <property type="entry name" value="FAF1_2-like_UAS"/>
</dbReference>
<dbReference type="GO" id="GO:0003677">
    <property type="term" value="F:DNA binding"/>
    <property type="evidence" value="ECO:0007669"/>
    <property type="project" value="UniProtKB-UniRule"/>
</dbReference>
<dbReference type="GO" id="GO:0005783">
    <property type="term" value="C:endoplasmic reticulum"/>
    <property type="evidence" value="ECO:0007669"/>
    <property type="project" value="UniProtKB-SubCell"/>
</dbReference>
<dbReference type="WBParaSite" id="TMUE_3000010815.1">
    <property type="protein sequence ID" value="TMUE_3000010815.1"/>
    <property type="gene ID" value="WBGene00286541"/>
</dbReference>
<dbReference type="SMART" id="SM00389">
    <property type="entry name" value="HOX"/>
    <property type="match status" value="1"/>
</dbReference>
<evidence type="ECO:0000256" key="6">
    <source>
        <dbReference type="ARBA" id="ARBA00023155"/>
    </source>
</evidence>
<feature type="domain" description="UBX" evidence="12">
    <location>
        <begin position="588"/>
        <end position="657"/>
    </location>
</feature>
<reference evidence="15" key="1">
    <citation type="submission" date="2019-12" db="UniProtKB">
        <authorList>
            <consortium name="WormBaseParasite"/>
        </authorList>
    </citation>
    <scope>IDENTIFICATION</scope>
</reference>
<dbReference type="Proteomes" id="UP000046395">
    <property type="component" value="Unassembled WGS sequence"/>
</dbReference>
<dbReference type="InterPro" id="IPR006577">
    <property type="entry name" value="UAS"/>
</dbReference>
<organism evidence="14 15">
    <name type="scientific">Trichuris muris</name>
    <name type="common">Mouse whipworm</name>
    <dbReference type="NCBI Taxonomy" id="70415"/>
    <lineage>
        <taxon>Eukaryota</taxon>
        <taxon>Metazoa</taxon>
        <taxon>Ecdysozoa</taxon>
        <taxon>Nematoda</taxon>
        <taxon>Enoplea</taxon>
        <taxon>Dorylaimia</taxon>
        <taxon>Trichinellida</taxon>
        <taxon>Trichuridae</taxon>
        <taxon>Trichuris</taxon>
    </lineage>
</organism>
<evidence type="ECO:0000256" key="11">
    <source>
        <dbReference type="SAM" id="MobiDB-lite"/>
    </source>
</evidence>
<dbReference type="Gene3D" id="3.10.20.90">
    <property type="entry name" value="Phosphatidylinositol 3-kinase Catalytic Subunit, Chain A, domain 1"/>
    <property type="match status" value="1"/>
</dbReference>
<feature type="region of interest" description="Disordered" evidence="11">
    <location>
        <begin position="43"/>
        <end position="75"/>
    </location>
</feature>
<evidence type="ECO:0000256" key="4">
    <source>
        <dbReference type="ARBA" id="ARBA00023054"/>
    </source>
</evidence>
<dbReference type="PANTHER" id="PTHR23322:SF1">
    <property type="entry name" value="FAS-ASSOCIATED FACTOR 2"/>
    <property type="match status" value="1"/>
</dbReference>
<dbReference type="PROSITE" id="PS00027">
    <property type="entry name" value="HOMEOBOX_1"/>
    <property type="match status" value="1"/>
</dbReference>
<keyword evidence="4 10" id="KW-0175">Coiled coil</keyword>
<dbReference type="SUPFAM" id="SSF54236">
    <property type="entry name" value="Ubiquitin-like"/>
    <property type="match status" value="1"/>
</dbReference>
<evidence type="ECO:0000256" key="7">
    <source>
        <dbReference type="ARBA" id="ARBA00023242"/>
    </source>
</evidence>
<dbReference type="SUPFAM" id="SSF46689">
    <property type="entry name" value="Homeodomain-like"/>
    <property type="match status" value="1"/>
</dbReference>
<evidence type="ECO:0000313" key="14">
    <source>
        <dbReference type="Proteomes" id="UP000046395"/>
    </source>
</evidence>
<dbReference type="SUPFAM" id="SSF46934">
    <property type="entry name" value="UBA-like"/>
    <property type="match status" value="1"/>
</dbReference>
<dbReference type="Pfam" id="PF14555">
    <property type="entry name" value="UBA_4"/>
    <property type="match status" value="1"/>
</dbReference>
<dbReference type="GO" id="GO:0030182">
    <property type="term" value="P:neuron differentiation"/>
    <property type="evidence" value="ECO:0007669"/>
    <property type="project" value="UniProtKB-ARBA"/>
</dbReference>
<keyword evidence="14" id="KW-1185">Reference proteome</keyword>
<dbReference type="PROSITE" id="PS50033">
    <property type="entry name" value="UBX"/>
    <property type="match status" value="1"/>
</dbReference>
<evidence type="ECO:0000256" key="9">
    <source>
        <dbReference type="RuleBase" id="RU000682"/>
    </source>
</evidence>
<dbReference type="PROSITE" id="PS50071">
    <property type="entry name" value="HOMEOBOX_2"/>
    <property type="match status" value="1"/>
</dbReference>
<sequence>MYPWPQTYQAHAELMTFAGRSFRPLWRRSQRSFSALQDIPMDVCSSGQTESSGKESPPPLAVVGKAPAESKRRKRVRTSFTSFQLEELEKGFAKTHYPDVFARDDLAQRTQLNEAKVQVWFQNRRAKWRKNQRIASAGNAVLQLEGQTKSHESAQEYPSNTPMGNLKQAAQIFASMESDHSEGIQFYRCNTVSSKVARKELLHLDPSASAIWPTAIYNKSSNQPHMAAFNSYGKCDTQGRMSEDERQELVAVFREILAVESDIAEAYLNNSNWNLETAVQNYVSNQEDGLLVTSVRQNDPADSTSERGQPEAGTRPVAISYGRQWTNMLWHLLMVPLRYFLTTLFEAFNFITRAIGVPIRRITDPAQDVAQFTAEFDDRYGSEHPPFYQGSYSSALKDAKKELCYLIVYLHSGYHADVDRFCQNVICNPEFIRFIGRRNLFWACNVNSDEGSRVSHVMRDTSYPFVAMISLRNNRMVIVSRVEGQCECKQLIHQLSEAMKANDVYLNLAREERHNNEMNQILRRQQEEAYEEALRMDRENDQRRWEEERKQLEEAAVKKEMETKAEKEKEQLMLKRKECARSLPIEPDSADAVRIRLKFPNGETFERRFLPSMSVTTLRDFAFSCHCCPKNFSIYIGYPRKLVCSIDKEIVDSTSTIGAFCHGTAEIALIVDNEA</sequence>
<dbReference type="InterPro" id="IPR001356">
    <property type="entry name" value="HD"/>
</dbReference>
<keyword evidence="7 8" id="KW-0539">Nucleus</keyword>
<dbReference type="GO" id="GO:0036503">
    <property type="term" value="P:ERAD pathway"/>
    <property type="evidence" value="ECO:0007669"/>
    <property type="project" value="TreeGrafter"/>
</dbReference>
<dbReference type="Pfam" id="PF00046">
    <property type="entry name" value="Homeodomain"/>
    <property type="match status" value="1"/>
</dbReference>
<dbReference type="FunFam" id="1.10.10.60:FF:000679">
    <property type="entry name" value="Homeobox protein aristaless"/>
    <property type="match status" value="1"/>
</dbReference>
<evidence type="ECO:0000256" key="5">
    <source>
        <dbReference type="ARBA" id="ARBA00023125"/>
    </source>
</evidence>
<evidence type="ECO:0000256" key="1">
    <source>
        <dbReference type="ARBA" id="ARBA00004123"/>
    </source>
</evidence>
<comment type="subcellular location">
    <subcellularLocation>
        <location evidence="2">Endoplasmic reticulum</location>
    </subcellularLocation>
    <subcellularLocation>
        <location evidence="1 8 9">Nucleus</location>
    </subcellularLocation>
</comment>
<protein>
    <submittedName>
        <fullName evidence="15">UBX domain-containing protein</fullName>
    </submittedName>
</protein>
<feature type="coiled-coil region" evidence="10">
    <location>
        <begin position="508"/>
        <end position="578"/>
    </location>
</feature>
<feature type="DNA-binding region" description="Homeobox" evidence="8">
    <location>
        <begin position="73"/>
        <end position="132"/>
    </location>
</feature>
<dbReference type="SMART" id="SM00594">
    <property type="entry name" value="UAS"/>
    <property type="match status" value="1"/>
</dbReference>
<dbReference type="GO" id="GO:0043130">
    <property type="term" value="F:ubiquitin binding"/>
    <property type="evidence" value="ECO:0007669"/>
    <property type="project" value="TreeGrafter"/>
</dbReference>
<dbReference type="CDD" id="cd01767">
    <property type="entry name" value="UBX"/>
    <property type="match status" value="1"/>
</dbReference>
<dbReference type="InterPro" id="IPR009060">
    <property type="entry name" value="UBA-like_sf"/>
</dbReference>
<keyword evidence="3" id="KW-0256">Endoplasmic reticulum</keyword>
<dbReference type="STRING" id="70415.A0A5S6QUB1"/>
<evidence type="ECO:0000256" key="2">
    <source>
        <dbReference type="ARBA" id="ARBA00004240"/>
    </source>
</evidence>
<keyword evidence="6 8" id="KW-0371">Homeobox</keyword>
<dbReference type="InterPro" id="IPR017970">
    <property type="entry name" value="Homeobox_CS"/>
</dbReference>
<dbReference type="PANTHER" id="PTHR23322">
    <property type="entry name" value="FAS-ASSOCIATED PROTEIN"/>
    <property type="match status" value="1"/>
</dbReference>
<dbReference type="Gene3D" id="1.10.10.60">
    <property type="entry name" value="Homeodomain-like"/>
    <property type="match status" value="1"/>
</dbReference>
<evidence type="ECO:0000259" key="13">
    <source>
        <dbReference type="PROSITE" id="PS50071"/>
    </source>
</evidence>
<dbReference type="GO" id="GO:0005634">
    <property type="term" value="C:nucleus"/>
    <property type="evidence" value="ECO:0007669"/>
    <property type="project" value="UniProtKB-SubCell"/>
</dbReference>
<dbReference type="CDD" id="cd00086">
    <property type="entry name" value="homeodomain"/>
    <property type="match status" value="1"/>
</dbReference>
<dbReference type="InterPro" id="IPR050730">
    <property type="entry name" value="UBX_domain-protein"/>
</dbReference>
<evidence type="ECO:0000256" key="3">
    <source>
        <dbReference type="ARBA" id="ARBA00022824"/>
    </source>
</evidence>
<dbReference type="AlphaFoldDB" id="A0A5S6QUB1"/>
<evidence type="ECO:0000256" key="8">
    <source>
        <dbReference type="PROSITE-ProRule" id="PRU00108"/>
    </source>
</evidence>
<dbReference type="SUPFAM" id="SSF52833">
    <property type="entry name" value="Thioredoxin-like"/>
    <property type="match status" value="1"/>
</dbReference>
<dbReference type="InterPro" id="IPR029071">
    <property type="entry name" value="Ubiquitin-like_domsf"/>
</dbReference>
<keyword evidence="5 8" id="KW-0238">DNA-binding</keyword>
<name>A0A5S6QUB1_TRIMR</name>
<dbReference type="InterPro" id="IPR009057">
    <property type="entry name" value="Homeodomain-like_sf"/>
</dbReference>
<dbReference type="Pfam" id="PF21021">
    <property type="entry name" value="FAF1"/>
    <property type="match status" value="1"/>
</dbReference>
<evidence type="ECO:0000256" key="10">
    <source>
        <dbReference type="SAM" id="Coils"/>
    </source>
</evidence>
<dbReference type="GO" id="GO:0000981">
    <property type="term" value="F:DNA-binding transcription factor activity, RNA polymerase II-specific"/>
    <property type="evidence" value="ECO:0007669"/>
    <property type="project" value="InterPro"/>
</dbReference>
<dbReference type="InterPro" id="IPR036249">
    <property type="entry name" value="Thioredoxin-like_sf"/>
</dbReference>
<dbReference type="Gene3D" id="1.10.8.10">
    <property type="entry name" value="DNA helicase RuvA subunit, C-terminal domain"/>
    <property type="match status" value="1"/>
</dbReference>
<evidence type="ECO:0000259" key="12">
    <source>
        <dbReference type="PROSITE" id="PS50033"/>
    </source>
</evidence>
<feature type="domain" description="Homeobox" evidence="13">
    <location>
        <begin position="71"/>
        <end position="131"/>
    </location>
</feature>
<dbReference type="Pfam" id="PF00789">
    <property type="entry name" value="UBX"/>
    <property type="match status" value="1"/>
</dbReference>